<reference evidence="3" key="3">
    <citation type="journal article" date="2016" name="Gigascience">
        <title>De novo construction of an expanded transcriptome assembly for the western tarnished plant bug, Lygus hesperus.</title>
        <authorList>
            <person name="Tassone E.E."/>
            <person name="Geib S.M."/>
            <person name="Hall B."/>
            <person name="Fabrick J.A."/>
            <person name="Brent C.S."/>
            <person name="Hull J.J."/>
        </authorList>
    </citation>
    <scope>NUCLEOTIDE SEQUENCE</scope>
</reference>
<evidence type="ECO:0000313" key="2">
    <source>
        <dbReference type="EMBL" id="JAG40941.1"/>
    </source>
</evidence>
<reference evidence="2" key="2">
    <citation type="submission" date="2014-07" db="EMBL/GenBank/DDBJ databases">
        <authorList>
            <person name="Hull J."/>
        </authorList>
    </citation>
    <scope>NUCLEOTIDE SEQUENCE</scope>
</reference>
<evidence type="ECO:0000313" key="3">
    <source>
        <dbReference type="EMBL" id="JAQ08700.1"/>
    </source>
</evidence>
<accession>A0A0A9ZAM4</accession>
<sequence>MERLKVLAKQSHEDIVAARQAVEERNLERKIRTNIRRRRKWLEDRDMAIQPTKSHKDGAQSKDSAYVDAVYNSHPLSENDKRIRQTQRKQVNREQSFHGRRWKSETEMIMRQQYD</sequence>
<feature type="compositionally biased region" description="Basic and acidic residues" evidence="1">
    <location>
        <begin position="91"/>
        <end position="115"/>
    </location>
</feature>
<dbReference type="EMBL" id="GBHO01002663">
    <property type="protein sequence ID" value="JAG40941.1"/>
    <property type="molecule type" value="Transcribed_RNA"/>
</dbReference>
<dbReference type="AlphaFoldDB" id="A0A0A9ZAM4"/>
<feature type="region of interest" description="Disordered" evidence="1">
    <location>
        <begin position="40"/>
        <end position="115"/>
    </location>
</feature>
<protein>
    <submittedName>
        <fullName evidence="2">Butyrophilin subfamily 2 member A2</fullName>
    </submittedName>
</protein>
<gene>
    <name evidence="2" type="primary">BTN2A2</name>
    <name evidence="2" type="ORF">CM83_72662</name>
    <name evidence="3" type="ORF">g.7608</name>
</gene>
<dbReference type="EMBL" id="GDHC01009929">
    <property type="protein sequence ID" value="JAQ08700.1"/>
    <property type="molecule type" value="Transcribed_RNA"/>
</dbReference>
<proteinExistence type="predicted"/>
<evidence type="ECO:0000256" key="1">
    <source>
        <dbReference type="SAM" id="MobiDB-lite"/>
    </source>
</evidence>
<name>A0A0A9ZAM4_LYGHE</name>
<reference evidence="2" key="1">
    <citation type="journal article" date="2014" name="PLoS ONE">
        <title>Transcriptome-Based Identification of ABC Transporters in the Western Tarnished Plant Bug Lygus hesperus.</title>
        <authorList>
            <person name="Hull J.J."/>
            <person name="Chaney K."/>
            <person name="Geib S.M."/>
            <person name="Fabrick J.A."/>
            <person name="Brent C.S."/>
            <person name="Walsh D."/>
            <person name="Lavine L.C."/>
        </authorList>
    </citation>
    <scope>NUCLEOTIDE SEQUENCE</scope>
</reference>
<organism evidence="2">
    <name type="scientific">Lygus hesperus</name>
    <name type="common">Western plant bug</name>
    <dbReference type="NCBI Taxonomy" id="30085"/>
    <lineage>
        <taxon>Eukaryota</taxon>
        <taxon>Metazoa</taxon>
        <taxon>Ecdysozoa</taxon>
        <taxon>Arthropoda</taxon>
        <taxon>Hexapoda</taxon>
        <taxon>Insecta</taxon>
        <taxon>Pterygota</taxon>
        <taxon>Neoptera</taxon>
        <taxon>Paraneoptera</taxon>
        <taxon>Hemiptera</taxon>
        <taxon>Heteroptera</taxon>
        <taxon>Panheteroptera</taxon>
        <taxon>Cimicomorpha</taxon>
        <taxon>Miridae</taxon>
        <taxon>Mirini</taxon>
        <taxon>Lygus</taxon>
    </lineage>
</organism>